<reference evidence="4" key="1">
    <citation type="submission" date="2018-05" db="EMBL/GenBank/DDBJ databases">
        <authorList>
            <person name="Lanie J.A."/>
            <person name="Ng W.-L."/>
            <person name="Kazmierczak K.M."/>
            <person name="Andrzejewski T.M."/>
            <person name="Davidsen T.M."/>
            <person name="Wayne K.J."/>
            <person name="Tettelin H."/>
            <person name="Glass J.I."/>
            <person name="Rusch D."/>
            <person name="Podicherti R."/>
            <person name="Tsui H.-C.T."/>
            <person name="Winkler M.E."/>
        </authorList>
    </citation>
    <scope>NUCLEOTIDE SEQUENCE</scope>
</reference>
<evidence type="ECO:0000256" key="1">
    <source>
        <dbReference type="SAM" id="MobiDB-lite"/>
    </source>
</evidence>
<feature type="region of interest" description="Disordered" evidence="1">
    <location>
        <begin position="1"/>
        <end position="21"/>
    </location>
</feature>
<evidence type="ECO:0000313" key="4">
    <source>
        <dbReference type="EMBL" id="SVB66241.1"/>
    </source>
</evidence>
<keyword evidence="2" id="KW-0812">Transmembrane</keyword>
<evidence type="ECO:0000259" key="3">
    <source>
        <dbReference type="Pfam" id="PF14342"/>
    </source>
</evidence>
<feature type="transmembrane region" description="Helical" evidence="2">
    <location>
        <begin position="53"/>
        <end position="75"/>
    </location>
</feature>
<dbReference type="EMBL" id="UINC01051735">
    <property type="protein sequence ID" value="SVB66241.1"/>
    <property type="molecule type" value="Genomic_DNA"/>
</dbReference>
<feature type="non-terminal residue" evidence="4">
    <location>
        <position position="1"/>
    </location>
</feature>
<feature type="transmembrane region" description="Helical" evidence="2">
    <location>
        <begin position="87"/>
        <end position="107"/>
    </location>
</feature>
<dbReference type="Pfam" id="PF14342">
    <property type="entry name" value="DUF4396"/>
    <property type="match status" value="1"/>
</dbReference>
<gene>
    <name evidence="4" type="ORF">METZ01_LOCUS219095</name>
</gene>
<evidence type="ECO:0000256" key="2">
    <source>
        <dbReference type="SAM" id="Phobius"/>
    </source>
</evidence>
<dbReference type="AlphaFoldDB" id="A0A382FWC3"/>
<keyword evidence="2" id="KW-0472">Membrane</keyword>
<feature type="domain" description="DUF4396" evidence="3">
    <location>
        <begin position="22"/>
        <end position="156"/>
    </location>
</feature>
<proteinExistence type="predicted"/>
<accession>A0A382FWC3</accession>
<sequence length="160" mass="17272">CKLMSADQNIEHPHVGHHSPPTWRTSASATLHCLTGCTIGEVLGLIIGVTLQLGITLTIALAVALAFIIGISLAVRPLMKDQKLGLLDALRIVWIAEIVSISVMELSMNWVDLYIGGIGAPSVFSSIFWIGIMFAIPAGFVAAWPVNYVLLRMHLKSCCH</sequence>
<organism evidence="4">
    <name type="scientific">marine metagenome</name>
    <dbReference type="NCBI Taxonomy" id="408172"/>
    <lineage>
        <taxon>unclassified sequences</taxon>
        <taxon>metagenomes</taxon>
        <taxon>ecological metagenomes</taxon>
    </lineage>
</organism>
<dbReference type="InterPro" id="IPR025509">
    <property type="entry name" value="DUF4396"/>
</dbReference>
<name>A0A382FWC3_9ZZZZ</name>
<feature type="transmembrane region" description="Helical" evidence="2">
    <location>
        <begin position="127"/>
        <end position="151"/>
    </location>
</feature>
<keyword evidence="2" id="KW-1133">Transmembrane helix</keyword>
<protein>
    <recommendedName>
        <fullName evidence="3">DUF4396 domain-containing protein</fullName>
    </recommendedName>
</protein>